<proteinExistence type="predicted"/>
<reference evidence="1" key="2">
    <citation type="submission" date="2025-08" db="UniProtKB">
        <authorList>
            <consortium name="Ensembl"/>
        </authorList>
    </citation>
    <scope>IDENTIFICATION</scope>
</reference>
<organism evidence="1 2">
    <name type="scientific">Gasterosteus aculeatus aculeatus</name>
    <name type="common">three-spined stickleback</name>
    <dbReference type="NCBI Taxonomy" id="481459"/>
    <lineage>
        <taxon>Eukaryota</taxon>
        <taxon>Metazoa</taxon>
        <taxon>Chordata</taxon>
        <taxon>Craniata</taxon>
        <taxon>Vertebrata</taxon>
        <taxon>Euteleostomi</taxon>
        <taxon>Actinopterygii</taxon>
        <taxon>Neopterygii</taxon>
        <taxon>Teleostei</taxon>
        <taxon>Neoteleostei</taxon>
        <taxon>Acanthomorphata</taxon>
        <taxon>Eupercaria</taxon>
        <taxon>Perciformes</taxon>
        <taxon>Cottioidei</taxon>
        <taxon>Gasterosteales</taxon>
        <taxon>Gasterosteidae</taxon>
        <taxon>Gasterosteus</taxon>
    </lineage>
</organism>
<accession>A0AAQ4QVW9</accession>
<name>A0AAQ4QVW9_GASAC</name>
<sequence length="46" mass="4892">MATSLRSTTSGFPSVSVEANTWRKAHFTAAKAHTPGKCFCEFTGGD</sequence>
<keyword evidence="2" id="KW-1185">Reference proteome</keyword>
<evidence type="ECO:0000313" key="2">
    <source>
        <dbReference type="Proteomes" id="UP000007635"/>
    </source>
</evidence>
<dbReference type="Proteomes" id="UP000007635">
    <property type="component" value="Chromosome V"/>
</dbReference>
<dbReference type="Ensembl" id="ENSGACT00000074748.1">
    <property type="protein sequence ID" value="ENSGACP00000054648.1"/>
    <property type="gene ID" value="ENSGACG00000024688.1"/>
</dbReference>
<protein>
    <submittedName>
        <fullName evidence="1">Uncharacterized protein</fullName>
    </submittedName>
</protein>
<reference evidence="1" key="3">
    <citation type="submission" date="2025-09" db="UniProtKB">
        <authorList>
            <consortium name="Ensembl"/>
        </authorList>
    </citation>
    <scope>IDENTIFICATION</scope>
</reference>
<dbReference type="AlphaFoldDB" id="A0AAQ4QVW9"/>
<reference evidence="1 2" key="1">
    <citation type="journal article" date="2021" name="G3 (Bethesda)">
        <title>Improved contiguity of the threespine stickleback genome using long-read sequencing.</title>
        <authorList>
            <person name="Nath S."/>
            <person name="Shaw D.E."/>
            <person name="White M.A."/>
        </authorList>
    </citation>
    <scope>NUCLEOTIDE SEQUENCE [LARGE SCALE GENOMIC DNA]</scope>
    <source>
        <strain evidence="1 2">Lake Benthic</strain>
    </source>
</reference>
<evidence type="ECO:0000313" key="1">
    <source>
        <dbReference type="Ensembl" id="ENSGACP00000054648.1"/>
    </source>
</evidence>